<keyword evidence="3" id="KW-0862">Zinc</keyword>
<dbReference type="Pfam" id="PF02892">
    <property type="entry name" value="zf-BED"/>
    <property type="match status" value="1"/>
</dbReference>
<dbReference type="GO" id="GO:0003677">
    <property type="term" value="F:DNA binding"/>
    <property type="evidence" value="ECO:0007669"/>
    <property type="project" value="InterPro"/>
</dbReference>
<dbReference type="PROSITE" id="PS50808">
    <property type="entry name" value="ZF_BED"/>
    <property type="match status" value="1"/>
</dbReference>
<feature type="domain" description="BED-type" evidence="6">
    <location>
        <begin position="98"/>
        <end position="150"/>
    </location>
</feature>
<organism evidence="7 8">
    <name type="scientific">Aphis craccivora</name>
    <name type="common">Cowpea aphid</name>
    <dbReference type="NCBI Taxonomy" id="307492"/>
    <lineage>
        <taxon>Eukaryota</taxon>
        <taxon>Metazoa</taxon>
        <taxon>Ecdysozoa</taxon>
        <taxon>Arthropoda</taxon>
        <taxon>Hexapoda</taxon>
        <taxon>Insecta</taxon>
        <taxon>Pterygota</taxon>
        <taxon>Neoptera</taxon>
        <taxon>Paraneoptera</taxon>
        <taxon>Hemiptera</taxon>
        <taxon>Sternorrhyncha</taxon>
        <taxon>Aphidomorpha</taxon>
        <taxon>Aphidoidea</taxon>
        <taxon>Aphididae</taxon>
        <taxon>Aphidini</taxon>
        <taxon>Aphis</taxon>
        <taxon>Aphis</taxon>
    </lineage>
</organism>
<evidence type="ECO:0000256" key="1">
    <source>
        <dbReference type="ARBA" id="ARBA00022723"/>
    </source>
</evidence>
<keyword evidence="1" id="KW-0479">Metal-binding</keyword>
<dbReference type="Proteomes" id="UP000478052">
    <property type="component" value="Unassembled WGS sequence"/>
</dbReference>
<evidence type="ECO:0000259" key="6">
    <source>
        <dbReference type="PROSITE" id="PS50808"/>
    </source>
</evidence>
<keyword evidence="8" id="KW-1185">Reference proteome</keyword>
<evidence type="ECO:0000256" key="4">
    <source>
        <dbReference type="PROSITE-ProRule" id="PRU00027"/>
    </source>
</evidence>
<comment type="caution">
    <text evidence="7">The sequence shown here is derived from an EMBL/GenBank/DDBJ whole genome shotgun (WGS) entry which is preliminary data.</text>
</comment>
<dbReference type="GO" id="GO:0008270">
    <property type="term" value="F:zinc ion binding"/>
    <property type="evidence" value="ECO:0007669"/>
    <property type="project" value="UniProtKB-KW"/>
</dbReference>
<dbReference type="EMBL" id="VUJU01010749">
    <property type="protein sequence ID" value="KAF0713173.1"/>
    <property type="molecule type" value="Genomic_DNA"/>
</dbReference>
<evidence type="ECO:0000313" key="8">
    <source>
        <dbReference type="Proteomes" id="UP000478052"/>
    </source>
</evidence>
<name>A0A6G0W049_APHCR</name>
<evidence type="ECO:0000313" key="7">
    <source>
        <dbReference type="EMBL" id="KAF0713173.1"/>
    </source>
</evidence>
<dbReference type="OrthoDB" id="10548944at2759"/>
<dbReference type="InterPro" id="IPR003656">
    <property type="entry name" value="Znf_BED"/>
</dbReference>
<proteinExistence type="predicted"/>
<reference evidence="7 8" key="1">
    <citation type="submission" date="2019-08" db="EMBL/GenBank/DDBJ databases">
        <title>Whole genome of Aphis craccivora.</title>
        <authorList>
            <person name="Voronova N.V."/>
            <person name="Shulinski R.S."/>
            <person name="Bandarenka Y.V."/>
            <person name="Zhorov D.G."/>
            <person name="Warner D."/>
        </authorList>
    </citation>
    <scope>NUCLEOTIDE SEQUENCE [LARGE SCALE GENOMIC DNA]</scope>
    <source>
        <strain evidence="7">180601</strain>
        <tissue evidence="7">Whole Body</tissue>
    </source>
</reference>
<keyword evidence="2 4" id="KW-0863">Zinc-finger</keyword>
<sequence length="181" mass="21166">MILQMTWIPIKIWKHPRKRTETSEYTSQETVKTLQKSYLFNGQFFSIVHCDGLKLVAQCKNCSKVIHGQKMSTGNFLSHLRKASSSKRTIQEVDDDTADDIKIWKYPRKRRKHPIAQCKNCSKVIHGQKMSTGNFLSHLRHKHQLLLHQVQEARNNAKRSNKTNVLSRPTKKFTKQQSRIL</sequence>
<protein>
    <recommendedName>
        <fullName evidence="6">BED-type domain-containing protein</fullName>
    </recommendedName>
</protein>
<feature type="region of interest" description="Disordered" evidence="5">
    <location>
        <begin position="154"/>
        <end position="181"/>
    </location>
</feature>
<evidence type="ECO:0000256" key="3">
    <source>
        <dbReference type="ARBA" id="ARBA00022833"/>
    </source>
</evidence>
<feature type="non-terminal residue" evidence="7">
    <location>
        <position position="181"/>
    </location>
</feature>
<evidence type="ECO:0000256" key="2">
    <source>
        <dbReference type="ARBA" id="ARBA00022771"/>
    </source>
</evidence>
<dbReference type="AlphaFoldDB" id="A0A6G0W049"/>
<evidence type="ECO:0000256" key="5">
    <source>
        <dbReference type="SAM" id="MobiDB-lite"/>
    </source>
</evidence>
<gene>
    <name evidence="7" type="ORF">FWK35_00034060</name>
</gene>
<accession>A0A6G0W049</accession>